<evidence type="ECO:0000256" key="14">
    <source>
        <dbReference type="RuleBase" id="RU000394"/>
    </source>
</evidence>
<evidence type="ECO:0000256" key="15">
    <source>
        <dbReference type="SAM" id="Coils"/>
    </source>
</evidence>
<dbReference type="GO" id="GO:0003777">
    <property type="term" value="F:microtubule motor activity"/>
    <property type="evidence" value="ECO:0007669"/>
    <property type="project" value="InterPro"/>
</dbReference>
<evidence type="ECO:0000256" key="2">
    <source>
        <dbReference type="ARBA" id="ARBA00004245"/>
    </source>
</evidence>
<feature type="region of interest" description="Disordered" evidence="16">
    <location>
        <begin position="808"/>
        <end position="909"/>
    </location>
</feature>
<dbReference type="InterPro" id="IPR019821">
    <property type="entry name" value="Kinesin_motor_CS"/>
</dbReference>
<feature type="compositionally biased region" description="Polar residues" evidence="16">
    <location>
        <begin position="850"/>
        <end position="869"/>
    </location>
</feature>
<evidence type="ECO:0000313" key="18">
    <source>
        <dbReference type="Ensembl" id="ENSACIP00000014796.1"/>
    </source>
</evidence>
<evidence type="ECO:0000256" key="6">
    <source>
        <dbReference type="ARBA" id="ARBA00022840"/>
    </source>
</evidence>
<evidence type="ECO:0000256" key="13">
    <source>
        <dbReference type="PROSITE-ProRule" id="PRU00283"/>
    </source>
</evidence>
<dbReference type="GO" id="GO:0005929">
    <property type="term" value="C:cilium"/>
    <property type="evidence" value="ECO:0007669"/>
    <property type="project" value="UniProtKB-SubCell"/>
</dbReference>
<dbReference type="GO" id="GO:0005874">
    <property type="term" value="C:microtubule"/>
    <property type="evidence" value="ECO:0007669"/>
    <property type="project" value="UniProtKB-KW"/>
</dbReference>
<proteinExistence type="inferred from homology"/>
<keyword evidence="19" id="KW-1185">Reference proteome</keyword>
<dbReference type="PRINTS" id="PR00380">
    <property type="entry name" value="KINESINHEAVY"/>
</dbReference>
<feature type="region of interest" description="Disordered" evidence="16">
    <location>
        <begin position="472"/>
        <end position="505"/>
    </location>
</feature>
<keyword evidence="4 14" id="KW-0493">Microtubule</keyword>
<comment type="function">
    <text evidence="12">Plus end-directed microtubule-dependent motor protein that regulates the length of motile cilia by mediating depolymerization of microtubules at ciliary tips.</text>
</comment>
<accession>A0A3Q0RVK6</accession>
<dbReference type="InterPro" id="IPR027417">
    <property type="entry name" value="P-loop_NTPase"/>
</dbReference>
<keyword evidence="3" id="KW-0963">Cytoplasm</keyword>
<evidence type="ECO:0000256" key="8">
    <source>
        <dbReference type="ARBA" id="ARBA00023069"/>
    </source>
</evidence>
<dbReference type="CDD" id="cd01370">
    <property type="entry name" value="KISc_KIP3_like"/>
    <property type="match status" value="1"/>
</dbReference>
<feature type="coiled-coil region" evidence="15">
    <location>
        <begin position="526"/>
        <end position="584"/>
    </location>
</feature>
<dbReference type="Pfam" id="PF00225">
    <property type="entry name" value="Kinesin"/>
    <property type="match status" value="1"/>
</dbReference>
<dbReference type="Ensembl" id="ENSACIT00000015192.1">
    <property type="protein sequence ID" value="ENSACIP00000014796.1"/>
    <property type="gene ID" value="ENSACIG00000011468.1"/>
</dbReference>
<dbReference type="SUPFAM" id="SSF52540">
    <property type="entry name" value="P-loop containing nucleoside triphosphate hydrolases"/>
    <property type="match status" value="1"/>
</dbReference>
<dbReference type="STRING" id="61819.ENSACIP00000014796"/>
<keyword evidence="5 13" id="KW-0547">Nucleotide-binding</keyword>
<sequence length="997" mass="113871">MKDTGESKDHQLTVALRIRPLSDAEQEEGATIVAHRVDDQMVVLMDPMEDPDDILRANRSREKTYMFDVAFDFSASQEEVYRATTKGLIEGLISGYNATVFAYGPTGCGKTYTMLGTDKEPGIYVRTLNDLFRAIEETSDDMQYSVSMSYLEIYNEMIRDLLNPSSGFLDLREDSKGVIQVAGITEVSTINAQEIMELLMKGNKQRTQEPTAANQTSSRSHAVLQVAVKQQSRCRDVLQEVRFARLFMIDLAGSERAAQTQNRGQRLKEGAHINRSLLALGNCINALSDKNGNKYVNYRDSKLTRLLKDSLGGNSRTVMIAHISPASVAFEESRNTLTYADRAKSIRTRVKKNMINVSYHIAQYTNIISDLRCEIERLKKKIAEQASRQVSSDRADIRHVQAEVQAHSSQQSRGEMDLLREQLLDAFRQQMEIRKSLMELENSNMEIQIATSNHVLTITDWEQEQSRRRRKWRAERRKESVNKDESEKDSDSSESPPDSTETQEVGMARENLVALMAEQKRIHKEKVLLERRFLELRDQARRLEELLPRRVSSEEQREVLSLLCKVHELEIENAEMQSRALLKDNVIRQKNFVVQRFEQHRHLCDEIIKQQRQFIDDHSLPVPPHLQELYDMYMRELDERKLERAIALEKVNIRQTVSLPKIALPGQGRDNVQDVDSDQESIRNMCSDNRRGQTKIRRHTLPPILPEPEVFKCSPHARQMKNSAVMTPPPIHINGKGNREVRTIIIQSCSFQFGISPSYCETMQKSSIKNLPVSTERQQILRGVQNIAVKAARRRSKALEVDVLRIPPAASPLDPKKQKSNLSLSEAPTTGLPMRRGRQPSPELRHATSDDNLSSSTGEGSGLQVTWTRPRNRQVVHKNQTPREADFEGRRKKRRSRSFEVTGQAASTAQRFRPLDSISDPHLHINGQPQAPMLRPQYRGVPPLAKVRPPHSSLQTGKLLPLPSRRWWYSSFIPHDHCTIHSVLSLDRLKCGVLHGQ</sequence>
<keyword evidence="10" id="KW-0206">Cytoskeleton</keyword>
<evidence type="ECO:0000256" key="9">
    <source>
        <dbReference type="ARBA" id="ARBA00023175"/>
    </source>
</evidence>
<reference evidence="18" key="2">
    <citation type="submission" date="2025-09" db="UniProtKB">
        <authorList>
            <consortium name="Ensembl"/>
        </authorList>
    </citation>
    <scope>IDENTIFICATION</scope>
</reference>
<dbReference type="PROSITE" id="PS00411">
    <property type="entry name" value="KINESIN_MOTOR_1"/>
    <property type="match status" value="1"/>
</dbReference>
<organism evidence="18 19">
    <name type="scientific">Amphilophus citrinellus</name>
    <name type="common">Midas cichlid</name>
    <name type="synonym">Cichlasoma citrinellum</name>
    <dbReference type="NCBI Taxonomy" id="61819"/>
    <lineage>
        <taxon>Eukaryota</taxon>
        <taxon>Metazoa</taxon>
        <taxon>Chordata</taxon>
        <taxon>Craniata</taxon>
        <taxon>Vertebrata</taxon>
        <taxon>Euteleostomi</taxon>
        <taxon>Actinopterygii</taxon>
        <taxon>Neopterygii</taxon>
        <taxon>Teleostei</taxon>
        <taxon>Neoteleostei</taxon>
        <taxon>Acanthomorphata</taxon>
        <taxon>Ovalentaria</taxon>
        <taxon>Cichlomorphae</taxon>
        <taxon>Cichliformes</taxon>
        <taxon>Cichlidae</taxon>
        <taxon>New World cichlids</taxon>
        <taxon>Cichlasomatinae</taxon>
        <taxon>Heroini</taxon>
        <taxon>Amphilophus</taxon>
    </lineage>
</organism>
<dbReference type="GeneTree" id="ENSGT00940000160989"/>
<dbReference type="FunFam" id="3.40.850.10:FF:000037">
    <property type="entry name" value="kinesin-like protein KIF19"/>
    <property type="match status" value="1"/>
</dbReference>
<name>A0A3Q0RVK6_AMPCI</name>
<feature type="compositionally biased region" description="Basic and acidic residues" evidence="16">
    <location>
        <begin position="476"/>
        <end position="491"/>
    </location>
</feature>
<protein>
    <recommendedName>
        <fullName evidence="14">Kinesin-like protein</fullName>
    </recommendedName>
</protein>
<feature type="compositionally biased region" description="Polar residues" evidence="16">
    <location>
        <begin position="899"/>
        <end position="909"/>
    </location>
</feature>
<evidence type="ECO:0000256" key="5">
    <source>
        <dbReference type="ARBA" id="ARBA00022741"/>
    </source>
</evidence>
<comment type="similarity">
    <text evidence="13 14">Belongs to the TRAFAC class myosin-kinesin ATPase superfamily. Kinesin family.</text>
</comment>
<evidence type="ECO:0000256" key="7">
    <source>
        <dbReference type="ARBA" id="ARBA00023054"/>
    </source>
</evidence>
<reference evidence="18" key="1">
    <citation type="submission" date="2025-08" db="UniProtKB">
        <authorList>
            <consortium name="Ensembl"/>
        </authorList>
    </citation>
    <scope>IDENTIFICATION</scope>
</reference>
<dbReference type="Gene3D" id="3.40.850.10">
    <property type="entry name" value="Kinesin motor domain"/>
    <property type="match status" value="1"/>
</dbReference>
<dbReference type="PROSITE" id="PS50067">
    <property type="entry name" value="KINESIN_MOTOR_2"/>
    <property type="match status" value="1"/>
</dbReference>
<evidence type="ECO:0000256" key="10">
    <source>
        <dbReference type="ARBA" id="ARBA00023212"/>
    </source>
</evidence>
<dbReference type="PANTHER" id="PTHR47968">
    <property type="entry name" value="CENTROMERE PROTEIN E"/>
    <property type="match status" value="1"/>
</dbReference>
<evidence type="ECO:0000256" key="16">
    <source>
        <dbReference type="SAM" id="MobiDB-lite"/>
    </source>
</evidence>
<evidence type="ECO:0000313" key="19">
    <source>
        <dbReference type="Proteomes" id="UP000261340"/>
    </source>
</evidence>
<evidence type="ECO:0000256" key="1">
    <source>
        <dbReference type="ARBA" id="ARBA00004138"/>
    </source>
</evidence>
<evidence type="ECO:0000256" key="12">
    <source>
        <dbReference type="ARBA" id="ARBA00055376"/>
    </source>
</evidence>
<evidence type="ECO:0000256" key="3">
    <source>
        <dbReference type="ARBA" id="ARBA00022490"/>
    </source>
</evidence>
<feature type="domain" description="Kinesin motor" evidence="17">
    <location>
        <begin position="11"/>
        <end position="346"/>
    </location>
</feature>
<keyword evidence="9 13" id="KW-0505">Motor protein</keyword>
<dbReference type="InterPro" id="IPR027640">
    <property type="entry name" value="Kinesin-like_fam"/>
</dbReference>
<dbReference type="GO" id="GO:0005524">
    <property type="term" value="F:ATP binding"/>
    <property type="evidence" value="ECO:0007669"/>
    <property type="project" value="UniProtKB-UniRule"/>
</dbReference>
<keyword evidence="6 13" id="KW-0067">ATP-binding</keyword>
<dbReference type="AlphaFoldDB" id="A0A3Q0RVK6"/>
<evidence type="ECO:0000259" key="17">
    <source>
        <dbReference type="PROSITE" id="PS50067"/>
    </source>
</evidence>
<evidence type="ECO:0000256" key="11">
    <source>
        <dbReference type="ARBA" id="ARBA00023273"/>
    </source>
</evidence>
<keyword evidence="8" id="KW-0969">Cilium</keyword>
<dbReference type="GO" id="GO:0008017">
    <property type="term" value="F:microtubule binding"/>
    <property type="evidence" value="ECO:0007669"/>
    <property type="project" value="InterPro"/>
</dbReference>
<feature type="coiled-coil region" evidence="15">
    <location>
        <begin position="361"/>
        <end position="388"/>
    </location>
</feature>
<dbReference type="InterPro" id="IPR036961">
    <property type="entry name" value="Kinesin_motor_dom_sf"/>
</dbReference>
<dbReference type="InterPro" id="IPR001752">
    <property type="entry name" value="Kinesin_motor_dom"/>
</dbReference>
<dbReference type="OMA" id="GEQKQLC"/>
<keyword evidence="11" id="KW-0966">Cell projection</keyword>
<keyword evidence="7 15" id="KW-0175">Coiled coil</keyword>
<feature type="compositionally biased region" description="Low complexity" evidence="16">
    <location>
        <begin position="493"/>
        <end position="502"/>
    </location>
</feature>
<evidence type="ECO:0000256" key="4">
    <source>
        <dbReference type="ARBA" id="ARBA00022701"/>
    </source>
</evidence>
<dbReference type="Proteomes" id="UP000261340">
    <property type="component" value="Unplaced"/>
</dbReference>
<dbReference type="PANTHER" id="PTHR47968:SF13">
    <property type="entry name" value="KINESIN-LIKE PROTEIN KIF19 ISOFORM X1"/>
    <property type="match status" value="1"/>
</dbReference>
<dbReference type="GO" id="GO:0007018">
    <property type="term" value="P:microtubule-based movement"/>
    <property type="evidence" value="ECO:0007669"/>
    <property type="project" value="InterPro"/>
</dbReference>
<dbReference type="SMART" id="SM00129">
    <property type="entry name" value="KISc"/>
    <property type="match status" value="1"/>
</dbReference>
<comment type="subcellular location">
    <subcellularLocation>
        <location evidence="1">Cell projection</location>
        <location evidence="1">Cilium</location>
    </subcellularLocation>
    <subcellularLocation>
        <location evidence="2">Cytoplasm</location>
        <location evidence="2">Cytoskeleton</location>
    </subcellularLocation>
</comment>
<feature type="binding site" evidence="13">
    <location>
        <begin position="104"/>
        <end position="111"/>
    </location>
    <ligand>
        <name>ATP</name>
        <dbReference type="ChEBI" id="CHEBI:30616"/>
    </ligand>
</feature>